<gene>
    <name evidence="1" type="ORF">METZ01_LOCUS302340</name>
</gene>
<protein>
    <submittedName>
        <fullName evidence="1">Uncharacterized protein</fullName>
    </submittedName>
</protein>
<dbReference type="EMBL" id="UINC01094332">
    <property type="protein sequence ID" value="SVC49486.1"/>
    <property type="molecule type" value="Genomic_DNA"/>
</dbReference>
<dbReference type="AlphaFoldDB" id="A0A382ML63"/>
<accession>A0A382ML63</accession>
<proteinExistence type="predicted"/>
<feature type="non-terminal residue" evidence="1">
    <location>
        <position position="1"/>
    </location>
</feature>
<evidence type="ECO:0000313" key="1">
    <source>
        <dbReference type="EMBL" id="SVC49486.1"/>
    </source>
</evidence>
<name>A0A382ML63_9ZZZZ</name>
<sequence>TDNSTDVIRVEYHVSGNGNLADLVGNR</sequence>
<organism evidence="1">
    <name type="scientific">marine metagenome</name>
    <dbReference type="NCBI Taxonomy" id="408172"/>
    <lineage>
        <taxon>unclassified sequences</taxon>
        <taxon>metagenomes</taxon>
        <taxon>ecological metagenomes</taxon>
    </lineage>
</organism>
<reference evidence="1" key="1">
    <citation type="submission" date="2018-05" db="EMBL/GenBank/DDBJ databases">
        <authorList>
            <person name="Lanie J.A."/>
            <person name="Ng W.-L."/>
            <person name="Kazmierczak K.M."/>
            <person name="Andrzejewski T.M."/>
            <person name="Davidsen T.M."/>
            <person name="Wayne K.J."/>
            <person name="Tettelin H."/>
            <person name="Glass J.I."/>
            <person name="Rusch D."/>
            <person name="Podicherti R."/>
            <person name="Tsui H.-C.T."/>
            <person name="Winkler M.E."/>
        </authorList>
    </citation>
    <scope>NUCLEOTIDE SEQUENCE</scope>
</reference>